<reference evidence="3" key="1">
    <citation type="submission" date="2022-10" db="EMBL/GenBank/DDBJ databases">
        <authorList>
            <person name="Chen Y."/>
            <person name="Dougan E. K."/>
            <person name="Chan C."/>
            <person name="Rhodes N."/>
            <person name="Thang M."/>
        </authorList>
    </citation>
    <scope>NUCLEOTIDE SEQUENCE</scope>
</reference>
<dbReference type="AlphaFoldDB" id="A0A9P1DLF4"/>
<keyword evidence="2" id="KW-0812">Transmembrane</keyword>
<dbReference type="EMBL" id="CAMXCT020004924">
    <property type="protein sequence ID" value="CAL1164178.1"/>
    <property type="molecule type" value="Genomic_DNA"/>
</dbReference>
<dbReference type="EMBL" id="CAMXCT030004924">
    <property type="protein sequence ID" value="CAL4798115.1"/>
    <property type="molecule type" value="Genomic_DNA"/>
</dbReference>
<evidence type="ECO:0000313" key="5">
    <source>
        <dbReference type="Proteomes" id="UP001152797"/>
    </source>
</evidence>
<evidence type="ECO:0000256" key="1">
    <source>
        <dbReference type="SAM" id="MobiDB-lite"/>
    </source>
</evidence>
<keyword evidence="5" id="KW-1185">Reference proteome</keyword>
<comment type="caution">
    <text evidence="3">The sequence shown here is derived from an EMBL/GenBank/DDBJ whole genome shotgun (WGS) entry which is preliminary data.</text>
</comment>
<dbReference type="EMBL" id="CAMXCT010004924">
    <property type="protein sequence ID" value="CAI4010803.1"/>
    <property type="molecule type" value="Genomic_DNA"/>
</dbReference>
<feature type="transmembrane region" description="Helical" evidence="2">
    <location>
        <begin position="43"/>
        <end position="61"/>
    </location>
</feature>
<proteinExistence type="predicted"/>
<organism evidence="3">
    <name type="scientific">Cladocopium goreaui</name>
    <dbReference type="NCBI Taxonomy" id="2562237"/>
    <lineage>
        <taxon>Eukaryota</taxon>
        <taxon>Sar</taxon>
        <taxon>Alveolata</taxon>
        <taxon>Dinophyceae</taxon>
        <taxon>Suessiales</taxon>
        <taxon>Symbiodiniaceae</taxon>
        <taxon>Cladocopium</taxon>
    </lineage>
</organism>
<dbReference type="Proteomes" id="UP001152797">
    <property type="component" value="Unassembled WGS sequence"/>
</dbReference>
<reference evidence="4" key="2">
    <citation type="submission" date="2024-04" db="EMBL/GenBank/DDBJ databases">
        <authorList>
            <person name="Chen Y."/>
            <person name="Shah S."/>
            <person name="Dougan E. K."/>
            <person name="Thang M."/>
            <person name="Chan C."/>
        </authorList>
    </citation>
    <scope>NUCLEOTIDE SEQUENCE [LARGE SCALE GENOMIC DNA]</scope>
</reference>
<keyword evidence="2" id="KW-0472">Membrane</keyword>
<keyword evidence="2" id="KW-1133">Transmembrane helix</keyword>
<protein>
    <submittedName>
        <fullName evidence="3">Uncharacterized protein</fullName>
    </submittedName>
</protein>
<feature type="compositionally biased region" description="Basic and acidic residues" evidence="1">
    <location>
        <begin position="72"/>
        <end position="85"/>
    </location>
</feature>
<sequence>MAHVRWSQVPFATVHHHEDDDVNDVQRRPQIRAPRDREQSRRICWPAVVAAVAVCLCLSIWQLSSQTNHLPEDAEAHGDVEEKQEVPPAGSQGGTLEVGPGCPSACGSFVACTLNVTSQNNNFPLEIMQNQGFFPLNPNIETILSLTRLFNKQITPFVAWIKFVR</sequence>
<gene>
    <name evidence="3" type="ORF">C1SCF055_LOCUS36033</name>
</gene>
<feature type="region of interest" description="Disordered" evidence="1">
    <location>
        <begin position="17"/>
        <end position="36"/>
    </location>
</feature>
<accession>A0A9P1DLF4</accession>
<feature type="region of interest" description="Disordered" evidence="1">
    <location>
        <begin position="72"/>
        <end position="95"/>
    </location>
</feature>
<evidence type="ECO:0000313" key="3">
    <source>
        <dbReference type="EMBL" id="CAI4010803.1"/>
    </source>
</evidence>
<evidence type="ECO:0000256" key="2">
    <source>
        <dbReference type="SAM" id="Phobius"/>
    </source>
</evidence>
<name>A0A9P1DLF4_9DINO</name>
<evidence type="ECO:0000313" key="4">
    <source>
        <dbReference type="EMBL" id="CAL1164178.1"/>
    </source>
</evidence>